<dbReference type="GO" id="GO:0009279">
    <property type="term" value="C:cell outer membrane"/>
    <property type="evidence" value="ECO:0007669"/>
    <property type="project" value="InterPro"/>
</dbReference>
<dbReference type="AlphaFoldDB" id="A0A1M6F1X8"/>
<name>A0A1M6F1X8_MALRU</name>
<reference evidence="3 4" key="1">
    <citation type="submission" date="2016-11" db="EMBL/GenBank/DDBJ databases">
        <authorList>
            <person name="Jaros S."/>
            <person name="Januszkiewicz K."/>
            <person name="Wedrychowicz H."/>
        </authorList>
    </citation>
    <scope>NUCLEOTIDE SEQUENCE [LARGE SCALE GENOMIC DNA]</scope>
    <source>
        <strain evidence="3 4">DSM 5091</strain>
    </source>
</reference>
<evidence type="ECO:0000259" key="2">
    <source>
        <dbReference type="Pfam" id="PF04453"/>
    </source>
</evidence>
<dbReference type="InterPro" id="IPR050218">
    <property type="entry name" value="LptD"/>
</dbReference>
<dbReference type="GO" id="GO:0015920">
    <property type="term" value="P:lipopolysaccharide transport"/>
    <property type="evidence" value="ECO:0007669"/>
    <property type="project" value="InterPro"/>
</dbReference>
<dbReference type="GO" id="GO:0043165">
    <property type="term" value="P:Gram-negative-bacterium-type cell outer membrane assembly"/>
    <property type="evidence" value="ECO:0007669"/>
    <property type="project" value="InterPro"/>
</dbReference>
<organism evidence="3 4">
    <name type="scientific">Malonomonas rubra DSM 5091</name>
    <dbReference type="NCBI Taxonomy" id="1122189"/>
    <lineage>
        <taxon>Bacteria</taxon>
        <taxon>Pseudomonadati</taxon>
        <taxon>Thermodesulfobacteriota</taxon>
        <taxon>Desulfuromonadia</taxon>
        <taxon>Desulfuromonadales</taxon>
        <taxon>Geopsychrobacteraceae</taxon>
        <taxon>Malonomonas</taxon>
    </lineage>
</organism>
<dbReference type="EMBL" id="FQZT01000003">
    <property type="protein sequence ID" value="SHI91646.1"/>
    <property type="molecule type" value="Genomic_DNA"/>
</dbReference>
<dbReference type="InterPro" id="IPR020889">
    <property type="entry name" value="LipoPS_assembly_LptD"/>
</dbReference>
<dbReference type="Gene3D" id="2.60.450.10">
    <property type="entry name" value="Lipopolysaccharide (LPS) transport protein A like domain"/>
    <property type="match status" value="1"/>
</dbReference>
<dbReference type="RefSeq" id="WP_072906550.1">
    <property type="nucleotide sequence ID" value="NZ_FQZT01000003.1"/>
</dbReference>
<gene>
    <name evidence="3" type="ORF">SAMN02745165_01125</name>
</gene>
<feature type="domain" description="LptD C-terminal" evidence="2">
    <location>
        <begin position="275"/>
        <end position="607"/>
    </location>
</feature>
<dbReference type="STRING" id="1122189.SAMN02745165_01125"/>
<feature type="chain" id="PRO_5039946254" evidence="1">
    <location>
        <begin position="21"/>
        <end position="686"/>
    </location>
</feature>
<evidence type="ECO:0000313" key="3">
    <source>
        <dbReference type="EMBL" id="SHI91646.1"/>
    </source>
</evidence>
<keyword evidence="1" id="KW-0732">Signal</keyword>
<dbReference type="InterPro" id="IPR007543">
    <property type="entry name" value="LptD_C"/>
</dbReference>
<sequence length="686" mass="78329">MRVRLLTIIFVVCLVLPALAADWGKDSPLPVNLEADELSYDKETGRYRASGNVQLNQGELEVVSDLLWWNQLSGEIEAEGGVQLTSPDEKMTGSKVSYNLQQGTGSVADGWLFLQESNLHVRGKQINRLGENSYRVFDGTFTTCDGEVPSWKFGAEQVDVTLGGYAKAKHTVFYLKDIPSFYVPYMVYPVKTERESGLLIPRIGYSDKRGFQYNGSYYQVLGRNQDATLLFDYLSEMGIGKGLEYRYIFGKDNAGEMRGYHIDVDSVDGETVDEERYALEWQHDGTLPGDVRMVVDAVYVNDEEYFEDFGEVAEDYNKDEVESNFSLSKSWGKYSLVGDLEYTKDLESDNDSTLQRLPRISFDAARQRIGETPFYYRLETEYTNFRRDEGVTGERLMLLPTLSASLQLFNVIDISPKISYRDRYYWGTSDGYGDEHEGLVEFSTRVSTKLQRVYDQPIGSADKLKHSLEPEVIYYNIPELEQNHLPQFDTYDDIDKENRFEYALVQRLTARFDQDGGAASYRELLYLRLSQTYYLSADAVGEKDSFGSIRGQLTLLPTTWAKFEFDGTYDIDLGEWEETDVDLSLQDQNENSLRASYSYDRDEELEYVSFKLDLSILEPFFVSYEKRFDLVDDESLEDVIGVEYRQQCWSALLTYRENENDSSVILSFVMKGIGPVGGVSGSLGGI</sequence>
<evidence type="ECO:0000256" key="1">
    <source>
        <dbReference type="SAM" id="SignalP"/>
    </source>
</evidence>
<keyword evidence="4" id="KW-1185">Reference proteome</keyword>
<proteinExistence type="inferred from homology"/>
<dbReference type="OrthoDB" id="9760225at2"/>
<accession>A0A1M6F1X8</accession>
<protein>
    <submittedName>
        <fullName evidence="3">LPS-assembly protein</fullName>
    </submittedName>
</protein>
<evidence type="ECO:0000313" key="4">
    <source>
        <dbReference type="Proteomes" id="UP000184171"/>
    </source>
</evidence>
<dbReference type="Proteomes" id="UP000184171">
    <property type="component" value="Unassembled WGS sequence"/>
</dbReference>
<dbReference type="GO" id="GO:1990351">
    <property type="term" value="C:transporter complex"/>
    <property type="evidence" value="ECO:0007669"/>
    <property type="project" value="TreeGrafter"/>
</dbReference>
<dbReference type="PANTHER" id="PTHR30189:SF1">
    <property type="entry name" value="LPS-ASSEMBLY PROTEIN LPTD"/>
    <property type="match status" value="1"/>
</dbReference>
<feature type="signal peptide" evidence="1">
    <location>
        <begin position="1"/>
        <end position="20"/>
    </location>
</feature>
<dbReference type="Pfam" id="PF04453">
    <property type="entry name" value="LptD"/>
    <property type="match status" value="1"/>
</dbReference>
<dbReference type="HAMAP" id="MF_01411">
    <property type="entry name" value="LPS_assembly_LptD"/>
    <property type="match status" value="1"/>
</dbReference>
<dbReference type="PANTHER" id="PTHR30189">
    <property type="entry name" value="LPS-ASSEMBLY PROTEIN"/>
    <property type="match status" value="1"/>
</dbReference>